<protein>
    <submittedName>
        <fullName evidence="1">Uncharacterized protein</fullName>
    </submittedName>
</protein>
<name>A0A484FEQ1_COLOR</name>
<reference evidence="2" key="2">
    <citation type="journal article" date="2019" name="Mol. Plant Microbe Interact.">
        <title>Genome sequence resources for four phytopathogenic fungi from the Colletotrichum orbiculare species complex.</title>
        <authorList>
            <person name="Gan P."/>
            <person name="Tsushima A."/>
            <person name="Narusaka M."/>
            <person name="Narusaka Y."/>
            <person name="Takano Y."/>
            <person name="Kubo Y."/>
            <person name="Shirasu K."/>
        </authorList>
    </citation>
    <scope>GENOME REANNOTATION</scope>
    <source>
        <strain evidence="2">104-T / ATCC 96160 / CBS 514.97 / LARS 414 / MAFF 240422</strain>
    </source>
</reference>
<evidence type="ECO:0000313" key="2">
    <source>
        <dbReference type="Proteomes" id="UP000014480"/>
    </source>
</evidence>
<dbReference type="Proteomes" id="UP000014480">
    <property type="component" value="Unassembled WGS sequence"/>
</dbReference>
<sequence length="75" mass="8103">MVSERDAAGWTFASLNTDFAAQTTRDCINQSSKEAVDAIMETNINNKTHGTVGLSRHWNNTTGLQAQRGGPCFGT</sequence>
<keyword evidence="2" id="KW-1185">Reference proteome</keyword>
<comment type="caution">
    <text evidence="1">The sequence shown here is derived from an EMBL/GenBank/DDBJ whole genome shotgun (WGS) entry which is preliminary data.</text>
</comment>
<gene>
    <name evidence="1" type="ORF">Cob_v010712</name>
</gene>
<organism evidence="1 2">
    <name type="scientific">Colletotrichum orbiculare (strain 104-T / ATCC 96160 / CBS 514.97 / LARS 414 / MAFF 240422)</name>
    <name type="common">Cucumber anthracnose fungus</name>
    <name type="synonym">Colletotrichum lagenarium</name>
    <dbReference type="NCBI Taxonomy" id="1213857"/>
    <lineage>
        <taxon>Eukaryota</taxon>
        <taxon>Fungi</taxon>
        <taxon>Dikarya</taxon>
        <taxon>Ascomycota</taxon>
        <taxon>Pezizomycotina</taxon>
        <taxon>Sordariomycetes</taxon>
        <taxon>Hypocreomycetidae</taxon>
        <taxon>Glomerellales</taxon>
        <taxon>Glomerellaceae</taxon>
        <taxon>Colletotrichum</taxon>
        <taxon>Colletotrichum orbiculare species complex</taxon>
    </lineage>
</organism>
<reference evidence="2" key="1">
    <citation type="journal article" date="2013" name="New Phytol.">
        <title>Comparative genomic and transcriptomic analyses reveal the hemibiotrophic stage shift of Colletotrichum fungi.</title>
        <authorList>
            <person name="Gan P."/>
            <person name="Ikeda K."/>
            <person name="Irieda H."/>
            <person name="Narusaka M."/>
            <person name="O'Connell R.J."/>
            <person name="Narusaka Y."/>
            <person name="Takano Y."/>
            <person name="Kubo Y."/>
            <person name="Shirasu K."/>
        </authorList>
    </citation>
    <scope>NUCLEOTIDE SEQUENCE [LARGE SCALE GENOMIC DNA]</scope>
    <source>
        <strain evidence="2">104-T / ATCC 96160 / CBS 514.97 / LARS 414 / MAFF 240422</strain>
    </source>
</reference>
<proteinExistence type="predicted"/>
<accession>A0A484FEQ1</accession>
<evidence type="ECO:0000313" key="1">
    <source>
        <dbReference type="EMBL" id="TDZ16324.1"/>
    </source>
</evidence>
<dbReference type="AlphaFoldDB" id="A0A484FEQ1"/>
<dbReference type="EMBL" id="AMCV02000035">
    <property type="protein sequence ID" value="TDZ16324.1"/>
    <property type="molecule type" value="Genomic_DNA"/>
</dbReference>